<dbReference type="GO" id="GO:0043161">
    <property type="term" value="P:proteasome-mediated ubiquitin-dependent protein catabolic process"/>
    <property type="evidence" value="ECO:0007669"/>
    <property type="project" value="TreeGrafter"/>
</dbReference>
<feature type="repeat" description="WD" evidence="1">
    <location>
        <begin position="387"/>
        <end position="419"/>
    </location>
</feature>
<proteinExistence type="predicted"/>
<feature type="repeat" description="WD" evidence="1">
    <location>
        <begin position="258"/>
        <end position="292"/>
    </location>
</feature>
<dbReference type="Proteomes" id="UP001300502">
    <property type="component" value="Unassembled WGS sequence"/>
</dbReference>
<reference evidence="3 4" key="1">
    <citation type="submission" date="2022-07" db="EMBL/GenBank/DDBJ databases">
        <title>Genome-wide signatures of adaptation to extreme environments.</title>
        <authorList>
            <person name="Cho C.H."/>
            <person name="Yoon H.S."/>
        </authorList>
    </citation>
    <scope>NUCLEOTIDE SEQUENCE [LARGE SCALE GENOMIC DNA]</scope>
    <source>
        <strain evidence="3 4">108.79 E11</strain>
    </source>
</reference>
<evidence type="ECO:0000313" key="3">
    <source>
        <dbReference type="EMBL" id="KAK4525042.1"/>
    </source>
</evidence>
<protein>
    <recommendedName>
        <fullName evidence="5">Transducin family protein / WD-40 repeat family protein</fullName>
    </recommendedName>
</protein>
<dbReference type="PANTHER" id="PTHR19847">
    <property type="entry name" value="DDB1- AND CUL4-ASSOCIATED FACTOR 11"/>
    <property type="match status" value="1"/>
</dbReference>
<evidence type="ECO:0000313" key="4">
    <source>
        <dbReference type="Proteomes" id="UP001300502"/>
    </source>
</evidence>
<dbReference type="PANTHER" id="PTHR19847:SF7">
    <property type="entry name" value="DDB1- AND CUL4-ASSOCIATED FACTOR 11"/>
    <property type="match status" value="1"/>
</dbReference>
<organism evidence="3 4">
    <name type="scientific">Galdieria yellowstonensis</name>
    <dbReference type="NCBI Taxonomy" id="3028027"/>
    <lineage>
        <taxon>Eukaryota</taxon>
        <taxon>Rhodophyta</taxon>
        <taxon>Bangiophyceae</taxon>
        <taxon>Galdieriales</taxon>
        <taxon>Galdieriaceae</taxon>
        <taxon>Galdieria</taxon>
    </lineage>
</organism>
<dbReference type="InterPro" id="IPR036322">
    <property type="entry name" value="WD40_repeat_dom_sf"/>
</dbReference>
<dbReference type="GO" id="GO:0080008">
    <property type="term" value="C:Cul4-RING E3 ubiquitin ligase complex"/>
    <property type="evidence" value="ECO:0007669"/>
    <property type="project" value="TreeGrafter"/>
</dbReference>
<dbReference type="EMBL" id="JANCYU010000027">
    <property type="protein sequence ID" value="KAK4525042.1"/>
    <property type="molecule type" value="Genomic_DNA"/>
</dbReference>
<comment type="caution">
    <text evidence="3">The sequence shown here is derived from an EMBL/GenBank/DDBJ whole genome shotgun (WGS) entry which is preliminary data.</text>
</comment>
<feature type="region of interest" description="Disordered" evidence="2">
    <location>
        <begin position="434"/>
        <end position="509"/>
    </location>
</feature>
<evidence type="ECO:0000256" key="2">
    <source>
        <dbReference type="SAM" id="MobiDB-lite"/>
    </source>
</evidence>
<dbReference type="InterPro" id="IPR015943">
    <property type="entry name" value="WD40/YVTN_repeat-like_dom_sf"/>
</dbReference>
<evidence type="ECO:0008006" key="5">
    <source>
        <dbReference type="Google" id="ProtNLM"/>
    </source>
</evidence>
<dbReference type="PROSITE" id="PS50082">
    <property type="entry name" value="WD_REPEATS_2"/>
    <property type="match status" value="3"/>
</dbReference>
<feature type="compositionally biased region" description="Acidic residues" evidence="2">
    <location>
        <begin position="458"/>
        <end position="501"/>
    </location>
</feature>
<dbReference type="PROSITE" id="PS50294">
    <property type="entry name" value="WD_REPEATS_REGION"/>
    <property type="match status" value="3"/>
</dbReference>
<accession>A0AAV9ICB0</accession>
<dbReference type="InterPro" id="IPR001680">
    <property type="entry name" value="WD40_rpt"/>
</dbReference>
<dbReference type="SMART" id="SM00320">
    <property type="entry name" value="WD40"/>
    <property type="match status" value="7"/>
</dbReference>
<keyword evidence="4" id="KW-1185">Reference proteome</keyword>
<sequence>MAAVAADPTAQQCQDTILAKEHELVQRIKLQTGGTSLRKFTSLLEKRETTGNLLHNDKANITQRFIPRLFRAYVSKCSRRVYGGFFSPDGTLFCSSEQDDAVNIFQTDGCLNSWKRIKSISCRNVNWTVTDMNLSPNQSLLAFTSITSLVQLVGIAPDSSFYQCVSLSSTENERFGLWSVRFSPDGSQLLAGSAANTILLYDLARQVLLEKLSFHVDDVNAVSFLDDTGNVFVSGSDDSFCLLWDRRVEGKHGPVGVFAGHLDGITYICPHSEGCYFISNSKDQTIKLWDTRKIVATEDWEHLLSMRQPRRVWDYRWMEYPRPVLVGRVNDKDTSLRTFVGHQTLKTLIRCRFSPLATTGQRYVYCGSHDGAIYIYDIIQNVLLTRLPGHKAVVRDVDWHPYLPAIVSSSWDGTTALWSSHSWHTSVWRENDEDSLVSDTSEYSSEEDTTSTTHSSDEETSEYSSEEEASEEDDSEYSSEEEASDEEDDDESEEKDSDYSEDERWNKRL</sequence>
<keyword evidence="1" id="KW-0853">WD repeat</keyword>
<dbReference type="SUPFAM" id="SSF50978">
    <property type="entry name" value="WD40 repeat-like"/>
    <property type="match status" value="1"/>
</dbReference>
<dbReference type="InterPro" id="IPR051859">
    <property type="entry name" value="DCAF"/>
</dbReference>
<dbReference type="Gene3D" id="2.130.10.10">
    <property type="entry name" value="YVTN repeat-like/Quinoprotein amine dehydrogenase"/>
    <property type="match status" value="2"/>
</dbReference>
<dbReference type="Pfam" id="PF00400">
    <property type="entry name" value="WD40"/>
    <property type="match status" value="4"/>
</dbReference>
<gene>
    <name evidence="3" type="ORF">GAYE_SCF07G2947</name>
</gene>
<evidence type="ECO:0000256" key="1">
    <source>
        <dbReference type="PROSITE-ProRule" id="PRU00221"/>
    </source>
</evidence>
<name>A0AAV9ICB0_9RHOD</name>
<feature type="repeat" description="WD" evidence="1">
    <location>
        <begin position="212"/>
        <end position="245"/>
    </location>
</feature>
<dbReference type="AlphaFoldDB" id="A0AAV9ICB0"/>